<dbReference type="Proteomes" id="UP000249057">
    <property type="component" value="Unassembled WGS sequence"/>
</dbReference>
<reference evidence="1" key="1">
    <citation type="submission" date="2018-02" db="EMBL/GenBank/DDBJ databases">
        <title>The genomes of Aspergillus section Nigri reveals drivers in fungal speciation.</title>
        <authorList>
            <consortium name="DOE Joint Genome Institute"/>
            <person name="Vesth T.C."/>
            <person name="Nybo J."/>
            <person name="Theobald S."/>
            <person name="Brandl J."/>
            <person name="Frisvad J.C."/>
            <person name="Nielsen K.F."/>
            <person name="Lyhne E.K."/>
            <person name="Kogle M.E."/>
            <person name="Kuo A."/>
            <person name="Riley R."/>
            <person name="Clum A."/>
            <person name="Nolan M."/>
            <person name="Lipzen A."/>
            <person name="Salamov A."/>
            <person name="Henrissat B."/>
            <person name="Wiebenga A."/>
            <person name="De vries R.P."/>
            <person name="Grigoriev I.V."/>
            <person name="Mortensen U.H."/>
            <person name="Andersen M.R."/>
            <person name="Baker S.E."/>
        </authorList>
    </citation>
    <scope>NUCLEOTIDE SEQUENCE</scope>
    <source>
        <strain evidence="1">CBS 621.78</strain>
    </source>
</reference>
<protein>
    <submittedName>
        <fullName evidence="1">Uncharacterized protein</fullName>
    </submittedName>
</protein>
<sequence length="451" mass="49858">MTHGSSPHFRRTGAADFRPPQQPLHPYHSTVQTQRITIFLAPQLSLSDWLDSTRNSYIVTCTDHRELREMSHSRLRAAASSFIHRQCRYNNPRPQPRTASAASSSPFAHIHTSHPRLHPYKNVSTSQQQQQTSSFSTTTHHHASAREPTYYEVLDIPITASQGEIKKCVALRCVALRCVALRCVALRCVAFPPPLIPSPPKPHSTYPDPKSNQKSRKFYTLSMRHHPDRNRDDPTASSRFARISSAYNVLSQPNKRAAYDRDHGIYAQYQNTRSTATAGQHPMGSYSSHGGGANLHTKGSSYAGSRPASGLSNRRGQFRGPPPSFYAHGGYGRTGRTNPGPGSTGGGGSDAAGQSSTTTNDEDPTAFIHRNTVHHFNAKGHYKTQSAEDVRRKERRQKAMEAALKEQYIGSPWGAAMRFAAVCGILVGAATVAGLFQWPREKVSKQKDQLR</sequence>
<evidence type="ECO:0000313" key="1">
    <source>
        <dbReference type="EMBL" id="RAH46832.1"/>
    </source>
</evidence>
<accession>A0ACD1GC94</accession>
<organism evidence="1 2">
    <name type="scientific">Aspergillus brunneoviolaceus CBS 621.78</name>
    <dbReference type="NCBI Taxonomy" id="1450534"/>
    <lineage>
        <taxon>Eukaryota</taxon>
        <taxon>Fungi</taxon>
        <taxon>Dikarya</taxon>
        <taxon>Ascomycota</taxon>
        <taxon>Pezizomycotina</taxon>
        <taxon>Eurotiomycetes</taxon>
        <taxon>Eurotiomycetidae</taxon>
        <taxon>Eurotiales</taxon>
        <taxon>Aspergillaceae</taxon>
        <taxon>Aspergillus</taxon>
        <taxon>Aspergillus subgen. Circumdati</taxon>
    </lineage>
</organism>
<keyword evidence="2" id="KW-1185">Reference proteome</keyword>
<dbReference type="EMBL" id="KZ825334">
    <property type="protein sequence ID" value="RAH46832.1"/>
    <property type="molecule type" value="Genomic_DNA"/>
</dbReference>
<gene>
    <name evidence="1" type="ORF">BO95DRAFT_481329</name>
</gene>
<evidence type="ECO:0000313" key="2">
    <source>
        <dbReference type="Proteomes" id="UP000249057"/>
    </source>
</evidence>
<proteinExistence type="predicted"/>
<name>A0ACD1GC94_9EURO</name>